<dbReference type="PROSITE" id="PS00107">
    <property type="entry name" value="PROTEIN_KINASE_ATP"/>
    <property type="match status" value="1"/>
</dbReference>
<keyword evidence="8" id="KW-0175">Coiled coil</keyword>
<dbReference type="PROSITE" id="PS00108">
    <property type="entry name" value="PROTEIN_KINASE_ST"/>
    <property type="match status" value="1"/>
</dbReference>
<dbReference type="Pfam" id="PF00069">
    <property type="entry name" value="Pkinase"/>
    <property type="match status" value="1"/>
</dbReference>
<evidence type="ECO:0000256" key="10">
    <source>
        <dbReference type="ARBA" id="ARBA00048679"/>
    </source>
</evidence>
<feature type="compositionally biased region" description="Low complexity" evidence="12">
    <location>
        <begin position="342"/>
        <end position="366"/>
    </location>
</feature>
<organism evidence="14 15">
    <name type="scientific">Sinocyclocheilus rhinocerous</name>
    <dbReference type="NCBI Taxonomy" id="307959"/>
    <lineage>
        <taxon>Eukaryota</taxon>
        <taxon>Metazoa</taxon>
        <taxon>Chordata</taxon>
        <taxon>Craniata</taxon>
        <taxon>Vertebrata</taxon>
        <taxon>Euteleostomi</taxon>
        <taxon>Actinopterygii</taxon>
        <taxon>Neopterygii</taxon>
        <taxon>Teleostei</taxon>
        <taxon>Ostariophysi</taxon>
        <taxon>Cypriniformes</taxon>
        <taxon>Cyprinidae</taxon>
        <taxon>Cyprininae</taxon>
        <taxon>Sinocyclocheilus</taxon>
    </lineage>
</organism>
<feature type="compositionally biased region" description="Low complexity" evidence="12">
    <location>
        <begin position="920"/>
        <end position="929"/>
    </location>
</feature>
<evidence type="ECO:0000256" key="11">
    <source>
        <dbReference type="PROSITE-ProRule" id="PRU10141"/>
    </source>
</evidence>
<dbReference type="PROSITE" id="PS50011">
    <property type="entry name" value="PROTEIN_KINASE_DOM"/>
    <property type="match status" value="1"/>
</dbReference>
<gene>
    <name evidence="14" type="primary">taok2a</name>
</gene>
<sequence>MPASVRTGTPKDSEVSELFYRDDPEKLFTDLREIGHGSFGAVYFAHDVRSNEVVAIKKMSFSGKQSNEKWQDIIKEVKFLQKLRHPNTIEYKGCYLREHTAWLVMEYCLGSASDLLEVHKKPLQEVEIAAITHGALQGLAYLHSHNMIHRDVKAGNILLTEPGQVKLGDFGSASIVSPANSFVGTPYWMAPEVILAMDEGQYDGKVDVWSLGITCIELAERKPPLFNMNAMSALYHIAQNESPVLASDYFRNFVDSCLQKIPQDRPTSDVLLNHHFLCRERPHSVVMDLITRTKDAVRELDNLQYRKMKKILFQETHNGPTQEGGEEEEEAEQYLLQTGTVNSMESSQSVPSMSISASSQSSSVNSLADGSDDSAEMAMMQEGEQTVTSNSSIIHRPTVRNQGGQHTMESPQQASSAARRRVHRNRDHFATIRTASLVTRQIQEHEQGSALREQMSGYKRMRRQHQKQLLALENKLKSEMDEHQLRLDKELETQRNNFSSEADKLSKKHQAILEKEIKAAQAEEKKFQQHILNQQKKELNSLLDSQKRQYRQRKEQLKEELSENQSTPKREKQEWLVRQKECLQQIQAEEEASLLRRQRQYYELQCRQYKRKMLLARHNLEQDLLREDLNKRQTQKDLECAMLLRHHESTQELEFRQLALVQHTRADLIRTQHQSELANQMEYNKRREQELCQKHAVEVRQQPKSLKTKELQIKRQFQDTCKIQTRQYKALRNHLLETTPKSEHKTVLKRLKEEQTRKLAILAEQYDHSIKDMLSTQALRLDETQEDEYRALRMQLQQELELLNAYQSKIKMHTDTQHEREVKDLEQRVSIRRALLEQRIEEEMLSLQNERSERIRALLEYQAREIESFDSESMRLGFSNMALSGIPSTPHLYSREREWGGGHHHSSSSSSHGHSHHISSHASSQSLALLPPPPPPPGESLAVRGPSLMALRNSPGPLRRTASGGGAGGSGADGGLSRSTSVTSHISNGSHLSYS</sequence>
<reference evidence="14" key="2">
    <citation type="submission" date="2025-09" db="UniProtKB">
        <authorList>
            <consortium name="Ensembl"/>
        </authorList>
    </citation>
    <scope>IDENTIFICATION</scope>
</reference>
<proteinExistence type="inferred from homology"/>
<evidence type="ECO:0000256" key="6">
    <source>
        <dbReference type="ARBA" id="ARBA00022777"/>
    </source>
</evidence>
<keyword evidence="6" id="KW-0418">Kinase</keyword>
<evidence type="ECO:0000313" key="15">
    <source>
        <dbReference type="Proteomes" id="UP000472270"/>
    </source>
</evidence>
<dbReference type="AlphaFoldDB" id="A0A673KG40"/>
<keyword evidence="15" id="KW-1185">Reference proteome</keyword>
<dbReference type="InterPro" id="IPR000719">
    <property type="entry name" value="Prot_kinase_dom"/>
</dbReference>
<evidence type="ECO:0000256" key="8">
    <source>
        <dbReference type="ARBA" id="ARBA00023054"/>
    </source>
</evidence>
<dbReference type="EC" id="2.7.11.1" evidence="2"/>
<name>A0A673KG40_9TELE</name>
<dbReference type="InterPro" id="IPR017441">
    <property type="entry name" value="Protein_kinase_ATP_BS"/>
</dbReference>
<keyword evidence="3" id="KW-0723">Serine/threonine-protein kinase</keyword>
<dbReference type="Gene3D" id="3.30.200.20">
    <property type="entry name" value="Phosphorylase Kinase, domain 1"/>
    <property type="match status" value="1"/>
</dbReference>
<feature type="region of interest" description="Disordered" evidence="12">
    <location>
        <begin position="547"/>
        <end position="572"/>
    </location>
</feature>
<keyword evidence="7 11" id="KW-0067">ATP-binding</keyword>
<keyword evidence="4" id="KW-0808">Transferase</keyword>
<keyword evidence="5 11" id="KW-0547">Nucleotide-binding</keyword>
<dbReference type="GO" id="GO:0005737">
    <property type="term" value="C:cytoplasm"/>
    <property type="evidence" value="ECO:0007669"/>
    <property type="project" value="TreeGrafter"/>
</dbReference>
<evidence type="ECO:0000256" key="1">
    <source>
        <dbReference type="ARBA" id="ARBA00008874"/>
    </source>
</evidence>
<dbReference type="FunFam" id="3.30.200.20:FF:000029">
    <property type="entry name" value="Serine/threonine-protein kinase TAO2, putative"/>
    <property type="match status" value="1"/>
</dbReference>
<dbReference type="PANTHER" id="PTHR47167">
    <property type="entry name" value="SERINE/THREONINE-PROTEIN KINASE TAO1-LIKE PROTEIN"/>
    <property type="match status" value="1"/>
</dbReference>
<comment type="similarity">
    <text evidence="1">Belongs to the protein kinase superfamily. STE Ser/Thr protein kinase family. STE20 subfamily.</text>
</comment>
<dbReference type="SMART" id="SM00220">
    <property type="entry name" value="S_TKc"/>
    <property type="match status" value="1"/>
</dbReference>
<evidence type="ECO:0000256" key="9">
    <source>
        <dbReference type="ARBA" id="ARBA00047899"/>
    </source>
</evidence>
<evidence type="ECO:0000256" key="12">
    <source>
        <dbReference type="SAM" id="MobiDB-lite"/>
    </source>
</evidence>
<evidence type="ECO:0000256" key="4">
    <source>
        <dbReference type="ARBA" id="ARBA00022679"/>
    </source>
</evidence>
<feature type="compositionally biased region" description="Polar residues" evidence="12">
    <location>
        <begin position="978"/>
        <end position="995"/>
    </location>
</feature>
<evidence type="ECO:0000256" key="7">
    <source>
        <dbReference type="ARBA" id="ARBA00022840"/>
    </source>
</evidence>
<evidence type="ECO:0000256" key="5">
    <source>
        <dbReference type="ARBA" id="ARBA00022741"/>
    </source>
</evidence>
<protein>
    <recommendedName>
        <fullName evidence="2">non-specific serine/threonine protein kinase</fullName>
        <ecNumber evidence="2">2.7.11.1</ecNumber>
    </recommendedName>
</protein>
<comment type="catalytic activity">
    <reaction evidence="10">
        <text>L-seryl-[protein] + ATP = O-phospho-L-seryl-[protein] + ADP + H(+)</text>
        <dbReference type="Rhea" id="RHEA:17989"/>
        <dbReference type="Rhea" id="RHEA-COMP:9863"/>
        <dbReference type="Rhea" id="RHEA-COMP:11604"/>
        <dbReference type="ChEBI" id="CHEBI:15378"/>
        <dbReference type="ChEBI" id="CHEBI:29999"/>
        <dbReference type="ChEBI" id="CHEBI:30616"/>
        <dbReference type="ChEBI" id="CHEBI:83421"/>
        <dbReference type="ChEBI" id="CHEBI:456216"/>
        <dbReference type="EC" id="2.7.11.1"/>
    </reaction>
</comment>
<feature type="domain" description="Protein kinase" evidence="13">
    <location>
        <begin position="28"/>
        <end position="277"/>
    </location>
</feature>
<evidence type="ECO:0000313" key="14">
    <source>
        <dbReference type="Ensembl" id="ENSSRHP00000063449.1"/>
    </source>
</evidence>
<dbReference type="InterPro" id="IPR011009">
    <property type="entry name" value="Kinase-like_dom_sf"/>
</dbReference>
<evidence type="ECO:0000256" key="2">
    <source>
        <dbReference type="ARBA" id="ARBA00012513"/>
    </source>
</evidence>
<dbReference type="FunFam" id="1.10.510.10:FF:000030">
    <property type="entry name" value="Serine/threonine-protein kinase TAO2, putative"/>
    <property type="match status" value="1"/>
</dbReference>
<dbReference type="PANTHER" id="PTHR47167:SF6">
    <property type="entry name" value="SERINE_THREONINE-PROTEIN KINASE TAO2"/>
    <property type="match status" value="1"/>
</dbReference>
<comment type="catalytic activity">
    <reaction evidence="9">
        <text>L-threonyl-[protein] + ATP = O-phospho-L-threonyl-[protein] + ADP + H(+)</text>
        <dbReference type="Rhea" id="RHEA:46608"/>
        <dbReference type="Rhea" id="RHEA-COMP:11060"/>
        <dbReference type="Rhea" id="RHEA-COMP:11605"/>
        <dbReference type="ChEBI" id="CHEBI:15378"/>
        <dbReference type="ChEBI" id="CHEBI:30013"/>
        <dbReference type="ChEBI" id="CHEBI:30616"/>
        <dbReference type="ChEBI" id="CHEBI:61977"/>
        <dbReference type="ChEBI" id="CHEBI:456216"/>
        <dbReference type="EC" id="2.7.11.1"/>
    </reaction>
</comment>
<feature type="compositionally biased region" description="Basic and acidic residues" evidence="12">
    <location>
        <begin position="552"/>
        <end position="561"/>
    </location>
</feature>
<feature type="region of interest" description="Disordered" evidence="12">
    <location>
        <begin position="400"/>
        <end position="422"/>
    </location>
</feature>
<dbReference type="Proteomes" id="UP000472270">
    <property type="component" value="Unassembled WGS sequence"/>
</dbReference>
<dbReference type="InterPro" id="IPR051234">
    <property type="entry name" value="TAO_STE20_kinase"/>
</dbReference>
<dbReference type="Gene3D" id="1.10.510.10">
    <property type="entry name" value="Transferase(Phosphotransferase) domain 1"/>
    <property type="match status" value="1"/>
</dbReference>
<dbReference type="GO" id="GO:0004674">
    <property type="term" value="F:protein serine/threonine kinase activity"/>
    <property type="evidence" value="ECO:0007669"/>
    <property type="project" value="UniProtKB-KW"/>
</dbReference>
<feature type="region of interest" description="Disordered" evidence="12">
    <location>
        <begin position="894"/>
        <end position="995"/>
    </location>
</feature>
<feature type="binding site" evidence="11">
    <location>
        <position position="58"/>
    </location>
    <ligand>
        <name>ATP</name>
        <dbReference type="ChEBI" id="CHEBI:30616"/>
    </ligand>
</feature>
<accession>A0A673KG40</accession>
<feature type="compositionally biased region" description="Gly residues" evidence="12">
    <location>
        <begin position="963"/>
        <end position="974"/>
    </location>
</feature>
<feature type="region of interest" description="Disordered" evidence="12">
    <location>
        <begin position="342"/>
        <end position="373"/>
    </location>
</feature>
<evidence type="ECO:0000256" key="3">
    <source>
        <dbReference type="ARBA" id="ARBA00022527"/>
    </source>
</evidence>
<evidence type="ECO:0000259" key="13">
    <source>
        <dbReference type="PROSITE" id="PS50011"/>
    </source>
</evidence>
<dbReference type="Ensembl" id="ENSSRHT00000065210.1">
    <property type="protein sequence ID" value="ENSSRHP00000063449.1"/>
    <property type="gene ID" value="ENSSRHG00000031115.1"/>
</dbReference>
<feature type="compositionally biased region" description="Polar residues" evidence="12">
    <location>
        <begin position="400"/>
        <end position="416"/>
    </location>
</feature>
<dbReference type="GO" id="GO:0005524">
    <property type="term" value="F:ATP binding"/>
    <property type="evidence" value="ECO:0007669"/>
    <property type="project" value="UniProtKB-UniRule"/>
</dbReference>
<dbReference type="InterPro" id="IPR008271">
    <property type="entry name" value="Ser/Thr_kinase_AS"/>
</dbReference>
<reference evidence="14" key="1">
    <citation type="submission" date="2025-08" db="UniProtKB">
        <authorList>
            <consortium name="Ensembl"/>
        </authorList>
    </citation>
    <scope>IDENTIFICATION</scope>
</reference>
<dbReference type="SUPFAM" id="SSF56112">
    <property type="entry name" value="Protein kinase-like (PK-like)"/>
    <property type="match status" value="1"/>
</dbReference>